<proteinExistence type="predicted"/>
<dbReference type="PANTHER" id="PTHR42663:SF6">
    <property type="entry name" value="HYDROLASE C777.06C-RELATED"/>
    <property type="match status" value="1"/>
</dbReference>
<dbReference type="InterPro" id="IPR001279">
    <property type="entry name" value="Metallo-B-lactamas"/>
</dbReference>
<dbReference type="AlphaFoldDB" id="A0A401G8D4"/>
<dbReference type="OrthoDB" id="341300at2759"/>
<gene>
    <name evidence="2" type="ORF">SCP_0112960</name>
</gene>
<dbReference type="EMBL" id="BFAD01000001">
    <property type="protein sequence ID" value="GBE78408.1"/>
    <property type="molecule type" value="Genomic_DNA"/>
</dbReference>
<organism evidence="2 3">
    <name type="scientific">Sparassis crispa</name>
    <dbReference type="NCBI Taxonomy" id="139825"/>
    <lineage>
        <taxon>Eukaryota</taxon>
        <taxon>Fungi</taxon>
        <taxon>Dikarya</taxon>
        <taxon>Basidiomycota</taxon>
        <taxon>Agaricomycotina</taxon>
        <taxon>Agaricomycetes</taxon>
        <taxon>Polyporales</taxon>
        <taxon>Sparassidaceae</taxon>
        <taxon>Sparassis</taxon>
    </lineage>
</organism>
<dbReference type="GO" id="GO:0016787">
    <property type="term" value="F:hydrolase activity"/>
    <property type="evidence" value="ECO:0007669"/>
    <property type="project" value="UniProtKB-KW"/>
</dbReference>
<dbReference type="InParanoid" id="A0A401G8D4"/>
<dbReference type="FunCoup" id="A0A401G8D4">
    <property type="interactions" value="2"/>
</dbReference>
<sequence>MGSLDFDSPAFNDPMELIFLGTGTSSSIPHVDCLTAPPGSKPCRTCLSTLAPEGKKNIRRNTSAVARIRGRDGQTVTIVIDVGKSFQAAAIEWFPKYSLRRIDAVLITHAHADAMNGLDDLRGWTLHGAIQSHVDLYVSVSTYKEVQRAFPYLVSKEFASGGGDVPEFKWHIIEDRVPFEIGDTGIQITPFSVHHGRIFSSPPLDVIPSPYSLSPASTNASTPDIPGTPIRKGAALHSPEPSGQVQPYMCFGFVIQDAVVYMSDVSHIPEDVWDMLQKPSGCDFLRRPPPVFVLDCLRIHPHPSHLSIAQSVEVARRMKAQRTYWLGFGHELSHDDYVTIAETLGGKELGKPGLSTLQNRALENVASGDQVWIRPAFDGLRVFVSEDGVTRDEGYQ</sequence>
<keyword evidence="2" id="KW-0378">Hydrolase</keyword>
<dbReference type="InterPro" id="IPR036866">
    <property type="entry name" value="RibonucZ/Hydroxyglut_hydro"/>
</dbReference>
<dbReference type="PANTHER" id="PTHR42663">
    <property type="entry name" value="HYDROLASE C777.06C-RELATED-RELATED"/>
    <property type="match status" value="1"/>
</dbReference>
<dbReference type="STRING" id="139825.A0A401G8D4"/>
<accession>A0A401G8D4</accession>
<protein>
    <submittedName>
        <fullName evidence="2">Hydrolase</fullName>
    </submittedName>
</protein>
<dbReference type="RefSeq" id="XP_027609321.1">
    <property type="nucleotide sequence ID" value="XM_027753520.1"/>
</dbReference>
<feature type="domain" description="Metallo-beta-lactamase" evidence="1">
    <location>
        <begin position="78"/>
        <end position="198"/>
    </location>
</feature>
<name>A0A401G8D4_9APHY</name>
<evidence type="ECO:0000259" key="1">
    <source>
        <dbReference type="Pfam" id="PF12706"/>
    </source>
</evidence>
<dbReference type="Proteomes" id="UP000287166">
    <property type="component" value="Unassembled WGS sequence"/>
</dbReference>
<dbReference type="SUPFAM" id="SSF56281">
    <property type="entry name" value="Metallo-hydrolase/oxidoreductase"/>
    <property type="match status" value="1"/>
</dbReference>
<dbReference type="Pfam" id="PF12706">
    <property type="entry name" value="Lactamase_B_2"/>
    <property type="match status" value="1"/>
</dbReference>
<comment type="caution">
    <text evidence="2">The sequence shown here is derived from an EMBL/GenBank/DDBJ whole genome shotgun (WGS) entry which is preliminary data.</text>
</comment>
<reference evidence="2 3" key="1">
    <citation type="journal article" date="2018" name="Sci. Rep.">
        <title>Genome sequence of the cauliflower mushroom Sparassis crispa (Hanabiratake) and its association with beneficial usage.</title>
        <authorList>
            <person name="Kiyama R."/>
            <person name="Furutani Y."/>
            <person name="Kawaguchi K."/>
            <person name="Nakanishi T."/>
        </authorList>
    </citation>
    <scope>NUCLEOTIDE SEQUENCE [LARGE SCALE GENOMIC DNA]</scope>
</reference>
<dbReference type="GeneID" id="38775325"/>
<evidence type="ECO:0000313" key="3">
    <source>
        <dbReference type="Proteomes" id="UP000287166"/>
    </source>
</evidence>
<dbReference type="CDD" id="cd16279">
    <property type="entry name" value="metallo-hydrolase-like_MBL-fold"/>
    <property type="match status" value="1"/>
</dbReference>
<keyword evidence="3" id="KW-1185">Reference proteome</keyword>
<evidence type="ECO:0000313" key="2">
    <source>
        <dbReference type="EMBL" id="GBE78408.1"/>
    </source>
</evidence>
<dbReference type="Gene3D" id="3.60.15.10">
    <property type="entry name" value="Ribonuclease Z/Hydroxyacylglutathione hydrolase-like"/>
    <property type="match status" value="1"/>
</dbReference>